<dbReference type="EMBL" id="JACEMX010000133">
    <property type="protein sequence ID" value="MBA4463755.1"/>
    <property type="molecule type" value="Genomic_DNA"/>
</dbReference>
<accession>A0AC60W8M9</accession>
<protein>
    <submittedName>
        <fullName evidence="1">Uncharacterized protein</fullName>
    </submittedName>
</protein>
<comment type="caution">
    <text evidence="1">The sequence shown here is derived from an EMBL/GenBank/DDBJ whole genome shotgun (WGS) entry which is preliminary data.</text>
</comment>
<proteinExistence type="predicted"/>
<evidence type="ECO:0000313" key="2">
    <source>
        <dbReference type="Proteomes" id="UP000591542"/>
    </source>
</evidence>
<feature type="non-terminal residue" evidence="1">
    <location>
        <position position="1"/>
    </location>
</feature>
<organism evidence="1 2">
    <name type="scientific">Candidatus Nitrosomaritimum aestuariumsis</name>
    <dbReference type="NCBI Taxonomy" id="3342354"/>
    <lineage>
        <taxon>Archaea</taxon>
        <taxon>Nitrososphaerota</taxon>
        <taxon>Nitrososphaeria</taxon>
        <taxon>Nitrosopumilales</taxon>
        <taxon>Nitrosopumilaceae</taxon>
        <taxon>Candidatus Nitrosomaritimum</taxon>
    </lineage>
</organism>
<name>A0AC60W8M9_9ARCH</name>
<gene>
    <name evidence="1" type="ORF">H2B01_06195</name>
</gene>
<reference evidence="1 2" key="1">
    <citation type="journal article" date="2020" name="Appl. Environ. Microbiol.">
        <title>Genomic Characteristics of a Novel Species of Ammonia-Oxidizing Archaea from the Jiulong River Estuary.</title>
        <authorList>
            <person name="Zou D."/>
            <person name="Wan R."/>
            <person name="Han L."/>
            <person name="Xu M.N."/>
            <person name="Liu Y."/>
            <person name="Liu H."/>
            <person name="Kao S.J."/>
            <person name="Li M."/>
        </authorList>
    </citation>
    <scope>NUCLEOTIDE SEQUENCE [LARGE SCALE GENOMIC DNA]</scope>
    <source>
        <strain evidence="1">S2bin1</strain>
    </source>
</reference>
<sequence length="57" mass="6162">GLTPMLSSLSLLSAVDVDSEQAMLGYGITIILANIGMYFVAPAILIYSIKKSRLVRF</sequence>
<evidence type="ECO:0000313" key="1">
    <source>
        <dbReference type="EMBL" id="MBA4463755.1"/>
    </source>
</evidence>
<dbReference type="Proteomes" id="UP000591542">
    <property type="component" value="Unassembled WGS sequence"/>
</dbReference>